<dbReference type="SUPFAM" id="SSF57625">
    <property type="entry name" value="Invertebrate chitin-binding proteins"/>
    <property type="match status" value="2"/>
</dbReference>
<dbReference type="PROSITE" id="PS50940">
    <property type="entry name" value="CHIT_BIND_II"/>
    <property type="match status" value="2"/>
</dbReference>
<dbReference type="EMBL" id="CAIIXF020000010">
    <property type="protein sequence ID" value="CAH1796651.1"/>
    <property type="molecule type" value="Genomic_DNA"/>
</dbReference>
<dbReference type="Gene3D" id="1.10.640.10">
    <property type="entry name" value="Haem peroxidase domain superfamily, animal type"/>
    <property type="match status" value="1"/>
</dbReference>
<evidence type="ECO:0000256" key="5">
    <source>
        <dbReference type="SAM" id="SignalP"/>
    </source>
</evidence>
<sequence>MHQAGEGLAVFVILILAPSIIQAQVCTGPDGLYPVASNCQMFLHCAGGMGFIRQCGPYTAFNPAIGLCDHAANVASCFLAAPATTSTAAATTSTTAATTSTTAATTSTAATTTTGALPTPVPVSSRKVDFFCSKDGKFASTDCTQFIECVNGNIIVGSCPIDQVFNEKTSLCDSVANVPRCSFTINITDVNEFLPMAEDMSRKALDDRTKKEADASKQNAGKGKDRPFKGVQDFLNADNYVRRLSESQKLQEEVLERIMDKFSYTKTQIQEVFRTVTGPLLRAQPEPPRRQDGGRRPPMRESCPYQQTLCNSSDTYRSLDGTCNNLNHGLWGSAFTPFTRLLLPDYADGYNKSRVAVDGTELPSARLVSSTVFEDVEVSDHVQSLALMVFGQFLDHDVTRTAVSSLFSDVDMMTEVSNVLCGDDGCSTGKNDLASCLPISIQSGDPDYGSQKCLEFVRSEGVPQLSCAFGPKEQLNQITAFIDSSNVYGSSLSDAAALRENSTGRLAMTVHPYQSTLKKLLPRKPEATFNESCTGSNTTVRCFEAGDGRVNEQVTLASFHTIFAREHNRIANTLSSMNTDWDDERLYQEARKIVNGMWQHIIYKEYIPLILGPTEIVKYGVKLLESGFYTGYDSSINAQMFNSFSTAAFRFGHSQIGDEIFRSTSSFGDIDEPFLSTAFSNPHLIYDVNGGGVDSLVRGLVNNPGYNTDRFFSKQITKSLFTPSPPMGIGTDLVSLNIQRGRDHGLPGYNEYRSICGLKKATSFNDLATDIPSQDTRNKLETLYGNVDNIDIFAGGVIEKNVVGGSVGPTFACILGVQFKNARRGDRFWYENNIPQGFTADQLTEIRKASLARIMCDNSDTTTTIQPLVMLLPRSKANTTAPFFETTNINEFYASGDNERVACSAIPSLDLTKWKA</sequence>
<feature type="chain" id="PRO_5043591004" evidence="5">
    <location>
        <begin position="24"/>
        <end position="916"/>
    </location>
</feature>
<organism evidence="6 7">
    <name type="scientific">Owenia fusiformis</name>
    <name type="common">Polychaete worm</name>
    <dbReference type="NCBI Taxonomy" id="6347"/>
    <lineage>
        <taxon>Eukaryota</taxon>
        <taxon>Metazoa</taxon>
        <taxon>Spiralia</taxon>
        <taxon>Lophotrochozoa</taxon>
        <taxon>Annelida</taxon>
        <taxon>Polychaeta</taxon>
        <taxon>Sedentaria</taxon>
        <taxon>Canalipalpata</taxon>
        <taxon>Sabellida</taxon>
        <taxon>Oweniida</taxon>
        <taxon>Oweniidae</taxon>
        <taxon>Owenia</taxon>
    </lineage>
</organism>
<evidence type="ECO:0000256" key="3">
    <source>
        <dbReference type="ARBA" id="ARBA00022729"/>
    </source>
</evidence>
<feature type="compositionally biased region" description="Basic and acidic residues" evidence="4">
    <location>
        <begin position="287"/>
        <end position="299"/>
    </location>
</feature>
<dbReference type="Pfam" id="PF01607">
    <property type="entry name" value="CBM_14"/>
    <property type="match status" value="2"/>
</dbReference>
<name>A0A8J1TVH1_OWEFU</name>
<dbReference type="GO" id="GO:0020037">
    <property type="term" value="F:heme binding"/>
    <property type="evidence" value="ECO:0007669"/>
    <property type="project" value="InterPro"/>
</dbReference>
<dbReference type="GO" id="GO:0008061">
    <property type="term" value="F:chitin binding"/>
    <property type="evidence" value="ECO:0007669"/>
    <property type="project" value="InterPro"/>
</dbReference>
<feature type="signal peptide" evidence="5">
    <location>
        <begin position="1"/>
        <end position="23"/>
    </location>
</feature>
<keyword evidence="7" id="KW-1185">Reference proteome</keyword>
<dbReference type="Gene3D" id="2.170.140.10">
    <property type="entry name" value="Chitin binding domain"/>
    <property type="match status" value="2"/>
</dbReference>
<accession>A0A8J1TVH1</accession>
<dbReference type="InterPro" id="IPR037120">
    <property type="entry name" value="Haem_peroxidase_sf_animal"/>
</dbReference>
<comment type="caution">
    <text evidence="6">The sequence shown here is derived from an EMBL/GenBank/DDBJ whole genome shotgun (WGS) entry which is preliminary data.</text>
</comment>
<feature type="region of interest" description="Disordered" evidence="4">
    <location>
        <begin position="279"/>
        <end position="305"/>
    </location>
</feature>
<evidence type="ECO:0000256" key="4">
    <source>
        <dbReference type="SAM" id="MobiDB-lite"/>
    </source>
</evidence>
<dbReference type="SMART" id="SM00494">
    <property type="entry name" value="ChtBD2"/>
    <property type="match status" value="2"/>
</dbReference>
<dbReference type="CDD" id="cd09823">
    <property type="entry name" value="peroxinectin_like"/>
    <property type="match status" value="1"/>
</dbReference>
<keyword evidence="2" id="KW-0964">Secreted</keyword>
<dbReference type="Pfam" id="PF03098">
    <property type="entry name" value="An_peroxidase"/>
    <property type="match status" value="1"/>
</dbReference>
<dbReference type="PANTHER" id="PTHR11475:SF143">
    <property type="entry name" value="PUTATIVE-RELATED"/>
    <property type="match status" value="1"/>
</dbReference>
<gene>
    <name evidence="6" type="ORF">OFUS_LOCUS21036</name>
</gene>
<keyword evidence="3 5" id="KW-0732">Signal</keyword>
<dbReference type="GO" id="GO:0004601">
    <property type="term" value="F:peroxidase activity"/>
    <property type="evidence" value="ECO:0007669"/>
    <property type="project" value="InterPro"/>
</dbReference>
<dbReference type="PRINTS" id="PR00457">
    <property type="entry name" value="ANPEROXIDASE"/>
</dbReference>
<dbReference type="FunFam" id="1.10.640.10:FF:000003">
    <property type="entry name" value="chorion peroxidase"/>
    <property type="match status" value="1"/>
</dbReference>
<dbReference type="PANTHER" id="PTHR11475">
    <property type="entry name" value="OXIDASE/PEROXIDASE"/>
    <property type="match status" value="1"/>
</dbReference>
<evidence type="ECO:0000313" key="7">
    <source>
        <dbReference type="Proteomes" id="UP000749559"/>
    </source>
</evidence>
<dbReference type="AlphaFoldDB" id="A0A8J1TVH1"/>
<evidence type="ECO:0000313" key="6">
    <source>
        <dbReference type="EMBL" id="CAH1796651.1"/>
    </source>
</evidence>
<proteinExistence type="predicted"/>
<dbReference type="InterPro" id="IPR002557">
    <property type="entry name" value="Chitin-bd_dom"/>
</dbReference>
<dbReference type="InterPro" id="IPR036508">
    <property type="entry name" value="Chitin-bd_dom_sf"/>
</dbReference>
<feature type="region of interest" description="Disordered" evidence="4">
    <location>
        <begin position="204"/>
        <end position="228"/>
    </location>
</feature>
<dbReference type="InterPro" id="IPR010255">
    <property type="entry name" value="Haem_peroxidase_sf"/>
</dbReference>
<dbReference type="GO" id="GO:0005576">
    <property type="term" value="C:extracellular region"/>
    <property type="evidence" value="ECO:0007669"/>
    <property type="project" value="UniProtKB-SubCell"/>
</dbReference>
<dbReference type="Proteomes" id="UP000749559">
    <property type="component" value="Unassembled WGS sequence"/>
</dbReference>
<dbReference type="OrthoDB" id="823504at2759"/>
<reference evidence="6" key="1">
    <citation type="submission" date="2022-03" db="EMBL/GenBank/DDBJ databases">
        <authorList>
            <person name="Martin C."/>
        </authorList>
    </citation>
    <scope>NUCLEOTIDE SEQUENCE</scope>
</reference>
<dbReference type="InterPro" id="IPR019791">
    <property type="entry name" value="Haem_peroxidase_animal"/>
</dbReference>
<feature type="compositionally biased region" description="Basic and acidic residues" evidence="4">
    <location>
        <begin position="204"/>
        <end position="215"/>
    </location>
</feature>
<evidence type="ECO:0000256" key="1">
    <source>
        <dbReference type="ARBA" id="ARBA00004613"/>
    </source>
</evidence>
<protein>
    <submittedName>
        <fullName evidence="6">Uncharacterized protein</fullName>
    </submittedName>
</protein>
<comment type="subcellular location">
    <subcellularLocation>
        <location evidence="1">Secreted</location>
    </subcellularLocation>
</comment>
<evidence type="ECO:0000256" key="2">
    <source>
        <dbReference type="ARBA" id="ARBA00022525"/>
    </source>
</evidence>
<dbReference type="PROSITE" id="PS50292">
    <property type="entry name" value="PEROXIDASE_3"/>
    <property type="match status" value="1"/>
</dbReference>
<dbReference type="GO" id="GO:0006979">
    <property type="term" value="P:response to oxidative stress"/>
    <property type="evidence" value="ECO:0007669"/>
    <property type="project" value="InterPro"/>
</dbReference>
<dbReference type="SUPFAM" id="SSF48113">
    <property type="entry name" value="Heme-dependent peroxidases"/>
    <property type="match status" value="1"/>
</dbReference>